<reference evidence="3" key="1">
    <citation type="submission" date="2017-02" db="UniProtKB">
        <authorList>
            <consortium name="WormBaseParasite"/>
        </authorList>
    </citation>
    <scope>IDENTIFICATION</scope>
</reference>
<dbReference type="Proteomes" id="UP000267096">
    <property type="component" value="Unassembled WGS sequence"/>
</dbReference>
<dbReference type="AlphaFoldDB" id="A0A0M3KEQ2"/>
<reference evidence="1 2" key="2">
    <citation type="submission" date="2018-11" db="EMBL/GenBank/DDBJ databases">
        <authorList>
            <consortium name="Pathogen Informatics"/>
        </authorList>
    </citation>
    <scope>NUCLEOTIDE SEQUENCE [LARGE SCALE GENOMIC DNA]</scope>
</reference>
<sequence length="129" mass="14632">MMAVLGFGDVVNELTYRCTHCRQRLISAGYGRSNTLLNLVVPRIDCEAAGVSKGSTRAMFRAHVMLNRKIESNTHYTYNRRTRCVGVFKMVAPIADRLYHASGRGLNVGGADYCKILNSRYYYRKKVFV</sequence>
<proteinExistence type="predicted"/>
<keyword evidence="2" id="KW-1185">Reference proteome</keyword>
<name>A0A0M3KEQ2_ANISI</name>
<protein>
    <submittedName>
        <fullName evidence="3">Yippee domain-containing protein</fullName>
    </submittedName>
</protein>
<evidence type="ECO:0000313" key="1">
    <source>
        <dbReference type="EMBL" id="VDK66439.1"/>
    </source>
</evidence>
<gene>
    <name evidence="1" type="ORF">ASIM_LOCUS18850</name>
</gene>
<evidence type="ECO:0000313" key="2">
    <source>
        <dbReference type="Proteomes" id="UP000267096"/>
    </source>
</evidence>
<evidence type="ECO:0000313" key="3">
    <source>
        <dbReference type="WBParaSite" id="ASIM_0001946001-mRNA-1"/>
    </source>
</evidence>
<dbReference type="WBParaSite" id="ASIM_0001946001-mRNA-1">
    <property type="protein sequence ID" value="ASIM_0001946001-mRNA-1"/>
    <property type="gene ID" value="ASIM_0001946001"/>
</dbReference>
<organism evidence="3">
    <name type="scientific">Anisakis simplex</name>
    <name type="common">Herring worm</name>
    <dbReference type="NCBI Taxonomy" id="6269"/>
    <lineage>
        <taxon>Eukaryota</taxon>
        <taxon>Metazoa</taxon>
        <taxon>Ecdysozoa</taxon>
        <taxon>Nematoda</taxon>
        <taxon>Chromadorea</taxon>
        <taxon>Rhabditida</taxon>
        <taxon>Spirurina</taxon>
        <taxon>Ascaridomorpha</taxon>
        <taxon>Ascaridoidea</taxon>
        <taxon>Anisakidae</taxon>
        <taxon>Anisakis</taxon>
        <taxon>Anisakis simplex complex</taxon>
    </lineage>
</organism>
<accession>A0A0M3KEQ2</accession>
<dbReference type="EMBL" id="UYRR01036189">
    <property type="protein sequence ID" value="VDK66439.1"/>
    <property type="molecule type" value="Genomic_DNA"/>
</dbReference>